<evidence type="ECO:0000313" key="3">
    <source>
        <dbReference type="EMBL" id="CAF3839679.1"/>
    </source>
</evidence>
<dbReference type="Proteomes" id="UP000663829">
    <property type="component" value="Unassembled WGS sequence"/>
</dbReference>
<accession>A0A814NXC5</accession>
<name>A0A814NXC5_9BILA</name>
<dbReference type="Proteomes" id="UP000681722">
    <property type="component" value="Unassembled WGS sequence"/>
</dbReference>
<evidence type="ECO:0000313" key="1">
    <source>
        <dbReference type="EMBL" id="CAF1075945.1"/>
    </source>
</evidence>
<evidence type="ECO:0000313" key="4">
    <source>
        <dbReference type="EMBL" id="CAF3864390.1"/>
    </source>
</evidence>
<protein>
    <submittedName>
        <fullName evidence="2">Uncharacterized protein</fullName>
    </submittedName>
</protein>
<dbReference type="Proteomes" id="UP000677228">
    <property type="component" value="Unassembled WGS sequence"/>
</dbReference>
<dbReference type="EMBL" id="CAJOBC010005455">
    <property type="protein sequence ID" value="CAF3864390.1"/>
    <property type="molecule type" value="Genomic_DNA"/>
</dbReference>
<keyword evidence="5" id="KW-1185">Reference proteome</keyword>
<gene>
    <name evidence="2" type="ORF">GPM918_LOCUS18667</name>
    <name evidence="1" type="ORF">OVA965_LOCUS18127</name>
    <name evidence="4" type="ORF">SRO942_LOCUS18663</name>
    <name evidence="3" type="ORF">TMI583_LOCUS18139</name>
</gene>
<dbReference type="Proteomes" id="UP000682733">
    <property type="component" value="Unassembled WGS sequence"/>
</dbReference>
<evidence type="ECO:0000313" key="5">
    <source>
        <dbReference type="Proteomes" id="UP000663829"/>
    </source>
</evidence>
<dbReference type="AlphaFoldDB" id="A0A814NXC5"/>
<reference evidence="2" key="1">
    <citation type="submission" date="2021-02" db="EMBL/GenBank/DDBJ databases">
        <authorList>
            <person name="Nowell W R."/>
        </authorList>
    </citation>
    <scope>NUCLEOTIDE SEQUENCE</scope>
</reference>
<sequence length="79" mass="8665">MEKTENVIEPVEQEQKDKVIIQEQPKIPVNEVKIEPLPSTEGPELQRLRGGGGIGHAILNGIVGAFAFFCALECFNLCC</sequence>
<evidence type="ECO:0000313" key="2">
    <source>
        <dbReference type="EMBL" id="CAF1099379.1"/>
    </source>
</evidence>
<dbReference type="EMBL" id="CAJOBA010008923">
    <property type="protein sequence ID" value="CAF3839679.1"/>
    <property type="molecule type" value="Genomic_DNA"/>
</dbReference>
<proteinExistence type="predicted"/>
<comment type="caution">
    <text evidence="2">The sequence shown here is derived from an EMBL/GenBank/DDBJ whole genome shotgun (WGS) entry which is preliminary data.</text>
</comment>
<dbReference type="EMBL" id="CAJNOK010008907">
    <property type="protein sequence ID" value="CAF1075945.1"/>
    <property type="molecule type" value="Genomic_DNA"/>
</dbReference>
<dbReference type="EMBL" id="CAJNOQ010005456">
    <property type="protein sequence ID" value="CAF1099379.1"/>
    <property type="molecule type" value="Genomic_DNA"/>
</dbReference>
<organism evidence="2 5">
    <name type="scientific">Didymodactylos carnosus</name>
    <dbReference type="NCBI Taxonomy" id="1234261"/>
    <lineage>
        <taxon>Eukaryota</taxon>
        <taxon>Metazoa</taxon>
        <taxon>Spiralia</taxon>
        <taxon>Gnathifera</taxon>
        <taxon>Rotifera</taxon>
        <taxon>Eurotatoria</taxon>
        <taxon>Bdelloidea</taxon>
        <taxon>Philodinida</taxon>
        <taxon>Philodinidae</taxon>
        <taxon>Didymodactylos</taxon>
    </lineage>
</organism>